<dbReference type="AlphaFoldDB" id="A0A2A3YNW9"/>
<dbReference type="GO" id="GO:0004601">
    <property type="term" value="F:peroxidase activity"/>
    <property type="evidence" value="ECO:0007669"/>
    <property type="project" value="UniProtKB-KW"/>
</dbReference>
<sequence>MEQAAGTSGPTTFHDFWATTIDGERREMSEYRGRLVLVVNTATQCAFTPQLKGLQSLQDEFSEHGFTVLGFPSDQFHQDPGSDEDTKDACTSTYDVTFPLFSKIDVNGPGAHPLWRWMREQKAGVMGGRIAWNFTKFLVDGDGNVQRRYAPPVPPVRIASRIRTELGPRDAH</sequence>
<reference evidence="6 7" key="1">
    <citation type="journal article" date="2017" name="Elife">
        <title>Extensive horizontal gene transfer in cheese-associated bacteria.</title>
        <authorList>
            <person name="Bonham K.S."/>
            <person name="Wolfe B.E."/>
            <person name="Dutton R.J."/>
        </authorList>
    </citation>
    <scope>NUCLEOTIDE SEQUENCE [LARGE SCALE GENOMIC DNA]</scope>
    <source>
        <strain evidence="6 7">341_9</strain>
    </source>
</reference>
<dbReference type="SUPFAM" id="SSF52833">
    <property type="entry name" value="Thioredoxin-like"/>
    <property type="match status" value="1"/>
</dbReference>
<dbReference type="RefSeq" id="WP_096196529.1">
    <property type="nucleotide sequence ID" value="NZ_JBQQKT010000027.1"/>
</dbReference>
<evidence type="ECO:0000256" key="5">
    <source>
        <dbReference type="RuleBase" id="RU000499"/>
    </source>
</evidence>
<organism evidence="6 7">
    <name type="scientific">Brachybacterium alimentarium</name>
    <dbReference type="NCBI Taxonomy" id="47845"/>
    <lineage>
        <taxon>Bacteria</taxon>
        <taxon>Bacillati</taxon>
        <taxon>Actinomycetota</taxon>
        <taxon>Actinomycetes</taxon>
        <taxon>Micrococcales</taxon>
        <taxon>Dermabacteraceae</taxon>
        <taxon>Brachybacterium</taxon>
    </lineage>
</organism>
<dbReference type="EMBL" id="NRGR01000005">
    <property type="protein sequence ID" value="PCC40795.1"/>
    <property type="molecule type" value="Genomic_DNA"/>
</dbReference>
<dbReference type="PROSITE" id="PS51355">
    <property type="entry name" value="GLUTATHIONE_PEROXID_3"/>
    <property type="match status" value="1"/>
</dbReference>
<keyword evidence="7" id="KW-1185">Reference proteome</keyword>
<evidence type="ECO:0000256" key="4">
    <source>
        <dbReference type="PIRSR" id="PIRSR000303-1"/>
    </source>
</evidence>
<proteinExistence type="inferred from homology"/>
<dbReference type="InterPro" id="IPR000889">
    <property type="entry name" value="Glutathione_peroxidase"/>
</dbReference>
<dbReference type="GO" id="GO:0034599">
    <property type="term" value="P:cellular response to oxidative stress"/>
    <property type="evidence" value="ECO:0007669"/>
    <property type="project" value="TreeGrafter"/>
</dbReference>
<dbReference type="CDD" id="cd00340">
    <property type="entry name" value="GSH_Peroxidase"/>
    <property type="match status" value="1"/>
</dbReference>
<evidence type="ECO:0000256" key="1">
    <source>
        <dbReference type="ARBA" id="ARBA00006926"/>
    </source>
</evidence>
<dbReference type="PRINTS" id="PR01011">
    <property type="entry name" value="GLUTPROXDASE"/>
</dbReference>
<evidence type="ECO:0000313" key="6">
    <source>
        <dbReference type="EMBL" id="PCC40795.1"/>
    </source>
</evidence>
<dbReference type="OrthoDB" id="9785502at2"/>
<dbReference type="PROSITE" id="PS00460">
    <property type="entry name" value="GLUTATHIONE_PEROXID_1"/>
    <property type="match status" value="1"/>
</dbReference>
<dbReference type="Proteomes" id="UP000218598">
    <property type="component" value="Unassembled WGS sequence"/>
</dbReference>
<dbReference type="InterPro" id="IPR029759">
    <property type="entry name" value="GPX_AS"/>
</dbReference>
<comment type="similarity">
    <text evidence="1 5">Belongs to the glutathione peroxidase family.</text>
</comment>
<dbReference type="PIRSF" id="PIRSF000303">
    <property type="entry name" value="Glutathion_perox"/>
    <property type="match status" value="1"/>
</dbReference>
<evidence type="ECO:0000256" key="3">
    <source>
        <dbReference type="ARBA" id="ARBA00023002"/>
    </source>
</evidence>
<comment type="caution">
    <text evidence="6">The sequence shown here is derived from an EMBL/GenBank/DDBJ whole genome shotgun (WGS) entry which is preliminary data.</text>
</comment>
<keyword evidence="2 5" id="KW-0575">Peroxidase</keyword>
<evidence type="ECO:0000313" key="7">
    <source>
        <dbReference type="Proteomes" id="UP000218598"/>
    </source>
</evidence>
<keyword evidence="3 5" id="KW-0560">Oxidoreductase</keyword>
<gene>
    <name evidence="6" type="ORF">CIK66_03275</name>
</gene>
<dbReference type="PANTHER" id="PTHR11592:SF78">
    <property type="entry name" value="GLUTATHIONE PEROXIDASE"/>
    <property type="match status" value="1"/>
</dbReference>
<dbReference type="Gene3D" id="3.40.30.10">
    <property type="entry name" value="Glutaredoxin"/>
    <property type="match status" value="1"/>
</dbReference>
<dbReference type="InterPro" id="IPR036249">
    <property type="entry name" value="Thioredoxin-like_sf"/>
</dbReference>
<dbReference type="PANTHER" id="PTHR11592">
    <property type="entry name" value="GLUTATHIONE PEROXIDASE"/>
    <property type="match status" value="1"/>
</dbReference>
<name>A0A2A3YNW9_9MICO</name>
<accession>A0A2A3YNW9</accession>
<feature type="active site" evidence="4">
    <location>
        <position position="45"/>
    </location>
</feature>
<dbReference type="Pfam" id="PF00255">
    <property type="entry name" value="GSHPx"/>
    <property type="match status" value="1"/>
</dbReference>
<protein>
    <recommendedName>
        <fullName evidence="5">Glutathione peroxidase</fullName>
    </recommendedName>
</protein>
<evidence type="ECO:0000256" key="2">
    <source>
        <dbReference type="ARBA" id="ARBA00022559"/>
    </source>
</evidence>